<accession>A0A3L6DDH3</accession>
<keyword evidence="2" id="KW-0812">Transmembrane</keyword>
<sequence length="112" mass="11914">MALQAGMMPDYQREQPEPEQQVAILAGRRERDDGARRLFLDAGRVLMLLGWSALASAAGPKNDDNRPGNSGAAHAYALILALVLWLLGVSLVALVHVERRFPRAAGVGGAAA</sequence>
<dbReference type="OMA" id="HANYLRE"/>
<feature type="transmembrane region" description="Helical" evidence="2">
    <location>
        <begin position="38"/>
        <end position="55"/>
    </location>
</feature>
<feature type="transmembrane region" description="Helical" evidence="2">
    <location>
        <begin position="75"/>
        <end position="95"/>
    </location>
</feature>
<protein>
    <submittedName>
        <fullName evidence="3">Uncharacterized protein</fullName>
    </submittedName>
</protein>
<proteinExistence type="predicted"/>
<comment type="caution">
    <text evidence="3">The sequence shown here is derived from an EMBL/GenBank/DDBJ whole genome shotgun (WGS) entry which is preliminary data.</text>
</comment>
<dbReference type="ExpressionAtlas" id="A0A3L6DDH3">
    <property type="expression patterns" value="baseline and differential"/>
</dbReference>
<dbReference type="SMR" id="A0A3L6DDH3"/>
<evidence type="ECO:0000256" key="1">
    <source>
        <dbReference type="SAM" id="MobiDB-lite"/>
    </source>
</evidence>
<evidence type="ECO:0000313" key="3">
    <source>
        <dbReference type="EMBL" id="PWZ06644.1"/>
    </source>
</evidence>
<evidence type="ECO:0000313" key="4">
    <source>
        <dbReference type="Proteomes" id="UP000251960"/>
    </source>
</evidence>
<keyword evidence="2" id="KW-1133">Transmembrane helix</keyword>
<reference evidence="3 4" key="1">
    <citation type="journal article" date="2018" name="Nat. Genet.">
        <title>Extensive intraspecific gene order and gene structural variations between Mo17 and other maize genomes.</title>
        <authorList>
            <person name="Sun S."/>
            <person name="Zhou Y."/>
            <person name="Chen J."/>
            <person name="Shi J."/>
            <person name="Zhao H."/>
            <person name="Zhao H."/>
            <person name="Song W."/>
            <person name="Zhang M."/>
            <person name="Cui Y."/>
            <person name="Dong X."/>
            <person name="Liu H."/>
            <person name="Ma X."/>
            <person name="Jiao Y."/>
            <person name="Wang B."/>
            <person name="Wei X."/>
            <person name="Stein J.C."/>
            <person name="Glaubitz J.C."/>
            <person name="Lu F."/>
            <person name="Yu G."/>
            <person name="Liang C."/>
            <person name="Fengler K."/>
            <person name="Li B."/>
            <person name="Rafalski A."/>
            <person name="Schnable P.S."/>
            <person name="Ware D.H."/>
            <person name="Buckler E.S."/>
            <person name="Lai J."/>
        </authorList>
    </citation>
    <scope>NUCLEOTIDE SEQUENCE [LARGE SCALE GENOMIC DNA]</scope>
    <source>
        <strain evidence="4">cv. Missouri 17</strain>
        <tissue evidence="3">Seedling</tissue>
    </source>
</reference>
<name>A0A3L6DDH3_MAIZE</name>
<feature type="region of interest" description="Disordered" evidence="1">
    <location>
        <begin position="1"/>
        <end position="20"/>
    </location>
</feature>
<organism evidence="3 4">
    <name type="scientific">Zea mays</name>
    <name type="common">Maize</name>
    <dbReference type="NCBI Taxonomy" id="4577"/>
    <lineage>
        <taxon>Eukaryota</taxon>
        <taxon>Viridiplantae</taxon>
        <taxon>Streptophyta</taxon>
        <taxon>Embryophyta</taxon>
        <taxon>Tracheophyta</taxon>
        <taxon>Spermatophyta</taxon>
        <taxon>Magnoliopsida</taxon>
        <taxon>Liliopsida</taxon>
        <taxon>Poales</taxon>
        <taxon>Poaceae</taxon>
        <taxon>PACMAD clade</taxon>
        <taxon>Panicoideae</taxon>
        <taxon>Andropogonodae</taxon>
        <taxon>Andropogoneae</taxon>
        <taxon>Tripsacinae</taxon>
        <taxon>Zea</taxon>
    </lineage>
</organism>
<dbReference type="Proteomes" id="UP000251960">
    <property type="component" value="Chromosome 9"/>
</dbReference>
<dbReference type="AlphaFoldDB" id="A0A3L6DDH3"/>
<dbReference type="EMBL" id="NCVQ01000010">
    <property type="protein sequence ID" value="PWZ06644.1"/>
    <property type="molecule type" value="Genomic_DNA"/>
</dbReference>
<gene>
    <name evidence="3" type="ORF">Zm00014a_043331</name>
</gene>
<evidence type="ECO:0000256" key="2">
    <source>
        <dbReference type="SAM" id="Phobius"/>
    </source>
</evidence>
<keyword evidence="2" id="KW-0472">Membrane</keyword>